<keyword evidence="2" id="KW-0255">Endonuclease</keyword>
<feature type="domain" description="Putative restriction endonuclease" evidence="1">
    <location>
        <begin position="11"/>
        <end position="168"/>
    </location>
</feature>
<dbReference type="EMBL" id="LNQR01000027">
    <property type="protein sequence ID" value="KWT91883.1"/>
    <property type="molecule type" value="Genomic_DNA"/>
</dbReference>
<dbReference type="GO" id="GO:0004519">
    <property type="term" value="F:endonuclease activity"/>
    <property type="evidence" value="ECO:0007669"/>
    <property type="project" value="UniProtKB-KW"/>
</dbReference>
<organism evidence="2 3">
    <name type="scientific">Candidatus Magnetominusculus xianensis</name>
    <dbReference type="NCBI Taxonomy" id="1748249"/>
    <lineage>
        <taxon>Bacteria</taxon>
        <taxon>Pseudomonadati</taxon>
        <taxon>Nitrospirota</taxon>
        <taxon>Nitrospiria</taxon>
        <taxon>Nitrospirales</taxon>
        <taxon>Nitrospiraceae</taxon>
        <taxon>Candidatus Magnetominusculus</taxon>
    </lineage>
</organism>
<dbReference type="RefSeq" id="WP_085051213.1">
    <property type="nucleotide sequence ID" value="NZ_LNQR01000027.1"/>
</dbReference>
<keyword evidence="3" id="KW-1185">Reference proteome</keyword>
<dbReference type="InterPro" id="IPR008538">
    <property type="entry name" value="Uma2"/>
</dbReference>
<keyword evidence="2" id="KW-0540">Nuclease</keyword>
<evidence type="ECO:0000259" key="1">
    <source>
        <dbReference type="Pfam" id="PF05685"/>
    </source>
</evidence>
<protein>
    <submittedName>
        <fullName evidence="2">Restriction endonuclease</fullName>
    </submittedName>
</protein>
<dbReference type="CDD" id="cd06260">
    <property type="entry name" value="DUF820-like"/>
    <property type="match status" value="1"/>
</dbReference>
<dbReference type="InterPro" id="IPR011335">
    <property type="entry name" value="Restrct_endonuc-II-like"/>
</dbReference>
<proteinExistence type="predicted"/>
<dbReference type="InterPro" id="IPR012296">
    <property type="entry name" value="Nuclease_put_TT1808"/>
</dbReference>
<dbReference type="Pfam" id="PF05685">
    <property type="entry name" value="Uma2"/>
    <property type="match status" value="1"/>
</dbReference>
<sequence length="174" mass="19974">METLTIERDLDLTEIINGEEVVTPSPSWIHQEISANLFRKIDAHVEQKGLGRVYYSPLDVIFEDGTNRLQPDLLFICKKNRPVVITDWVRITPDMVCEIVSPGSYDRDVSAKKAIYEKYGVSEYWVILPDFRAVEVLIINNAKYVRHSYAELEGIVTSKVIEGLQVNIKDIFED</sequence>
<dbReference type="Proteomes" id="UP000060487">
    <property type="component" value="Unassembled WGS sequence"/>
</dbReference>
<evidence type="ECO:0000313" key="2">
    <source>
        <dbReference type="EMBL" id="KWT91883.1"/>
    </source>
</evidence>
<accession>A0ABR5SI16</accession>
<dbReference type="Gene3D" id="3.90.1570.10">
    <property type="entry name" value="tt1808, chain A"/>
    <property type="match status" value="1"/>
</dbReference>
<comment type="caution">
    <text evidence="2">The sequence shown here is derived from an EMBL/GenBank/DDBJ whole genome shotgun (WGS) entry which is preliminary data.</text>
</comment>
<dbReference type="PANTHER" id="PTHR34107:SF4">
    <property type="entry name" value="SLL1222 PROTEIN"/>
    <property type="match status" value="1"/>
</dbReference>
<keyword evidence="2" id="KW-0378">Hydrolase</keyword>
<evidence type="ECO:0000313" key="3">
    <source>
        <dbReference type="Proteomes" id="UP000060487"/>
    </source>
</evidence>
<dbReference type="SUPFAM" id="SSF52980">
    <property type="entry name" value="Restriction endonuclease-like"/>
    <property type="match status" value="1"/>
</dbReference>
<dbReference type="PANTHER" id="PTHR34107">
    <property type="entry name" value="SLL0198 PROTEIN-RELATED"/>
    <property type="match status" value="1"/>
</dbReference>
<gene>
    <name evidence="2" type="ORF">ASN18_0686</name>
</gene>
<reference evidence="2 3" key="1">
    <citation type="submission" date="2015-11" db="EMBL/GenBank/DDBJ databases">
        <authorList>
            <person name="Lin W."/>
        </authorList>
    </citation>
    <scope>NUCLEOTIDE SEQUENCE [LARGE SCALE GENOMIC DNA]</scope>
    <source>
        <strain evidence="2 3">HCH-1</strain>
    </source>
</reference>
<name>A0ABR5SI16_9BACT</name>